<dbReference type="Proteomes" id="UP000218288">
    <property type="component" value="Chromosome"/>
</dbReference>
<protein>
    <submittedName>
        <fullName evidence="3">Envelope glycoprotein gp160</fullName>
    </submittedName>
</protein>
<name>A0A160PCX2_9HYPH</name>
<evidence type="ECO:0000256" key="1">
    <source>
        <dbReference type="SAM" id="MobiDB-lite"/>
    </source>
</evidence>
<accession>A0A160PCX2</accession>
<gene>
    <name evidence="3" type="primary">env</name>
    <name evidence="3" type="ORF">MPPM_0425</name>
</gene>
<evidence type="ECO:0000313" key="4">
    <source>
        <dbReference type="Proteomes" id="UP000218288"/>
    </source>
</evidence>
<feature type="transmembrane region" description="Helical" evidence="2">
    <location>
        <begin position="61"/>
        <end position="81"/>
    </location>
</feature>
<evidence type="ECO:0000256" key="2">
    <source>
        <dbReference type="SAM" id="Phobius"/>
    </source>
</evidence>
<dbReference type="RefSeq" id="WP_157914079.1">
    <property type="nucleotide sequence ID" value="NZ_AP014809.1"/>
</dbReference>
<keyword evidence="2" id="KW-1133">Transmembrane helix</keyword>
<keyword evidence="2" id="KW-0472">Membrane</keyword>
<keyword evidence="3" id="KW-0261">Viral envelope protein</keyword>
<dbReference type="EMBL" id="AP014809">
    <property type="protein sequence ID" value="BAU89030.1"/>
    <property type="molecule type" value="Genomic_DNA"/>
</dbReference>
<reference evidence="3 4" key="1">
    <citation type="journal article" date="2016" name="Genome Announc.">
        <title>Complete Genome Sequence of Methylobacterium populi P-1M, Isolated from Pink-Pigmented Household Biofilm.</title>
        <authorList>
            <person name="Morohoshi T."/>
            <person name="Ikeda T."/>
        </authorList>
    </citation>
    <scope>NUCLEOTIDE SEQUENCE [LARGE SCALE GENOMIC DNA]</scope>
    <source>
        <strain evidence="3 4">P-1M</strain>
    </source>
</reference>
<feature type="compositionally biased region" description="Basic and acidic residues" evidence="1">
    <location>
        <begin position="139"/>
        <end position="152"/>
    </location>
</feature>
<feature type="transmembrane region" description="Helical" evidence="2">
    <location>
        <begin position="29"/>
        <end position="49"/>
    </location>
</feature>
<organism evidence="3 4">
    <name type="scientific">Methylorubrum populi</name>
    <dbReference type="NCBI Taxonomy" id="223967"/>
    <lineage>
        <taxon>Bacteria</taxon>
        <taxon>Pseudomonadati</taxon>
        <taxon>Pseudomonadota</taxon>
        <taxon>Alphaproteobacteria</taxon>
        <taxon>Hyphomicrobiales</taxon>
        <taxon>Methylobacteriaceae</taxon>
        <taxon>Methylorubrum</taxon>
    </lineage>
</organism>
<keyword evidence="3" id="KW-0946">Virion</keyword>
<dbReference type="AlphaFoldDB" id="A0A160PCX2"/>
<feature type="region of interest" description="Disordered" evidence="1">
    <location>
        <begin position="130"/>
        <end position="152"/>
    </location>
</feature>
<proteinExistence type="predicted"/>
<sequence>MNATMTEPIDGTRIVFSMEARPIRAISRLFLAMGTLFVVSGTQMGWVALSQASAPGSETTFLLGFAAIALAAGLAQIAVYLSMRRKARSADPSVRRITPLTVTAEGLIHDAHLHAGDRILLGEPAAPLHRLARPRRDRRGGEGRDVRASLHG</sequence>
<evidence type="ECO:0000313" key="3">
    <source>
        <dbReference type="EMBL" id="BAU89030.1"/>
    </source>
</evidence>
<keyword evidence="2" id="KW-0812">Transmembrane</keyword>